<dbReference type="AlphaFoldDB" id="A0A9W6Z6B6"/>
<feature type="compositionally biased region" description="Polar residues" evidence="1">
    <location>
        <begin position="109"/>
        <end position="132"/>
    </location>
</feature>
<accession>A0A9W6Z6B6</accession>
<proteinExistence type="predicted"/>
<feature type="signal peptide" evidence="2">
    <location>
        <begin position="1"/>
        <end position="25"/>
    </location>
</feature>
<feature type="chain" id="PRO_5040883466" description="S-adenosyl-L-methionine-dependent methyltransferase" evidence="2">
    <location>
        <begin position="26"/>
        <end position="364"/>
    </location>
</feature>
<reference evidence="4" key="1">
    <citation type="journal article" date="2023" name="Commun. Biol.">
        <title>Genome analysis of Parmales, the sister group of diatoms, reveals the evolutionary specialization of diatoms from phago-mixotrophs to photoautotrophs.</title>
        <authorList>
            <person name="Ban H."/>
            <person name="Sato S."/>
            <person name="Yoshikawa S."/>
            <person name="Yamada K."/>
            <person name="Nakamura Y."/>
            <person name="Ichinomiya M."/>
            <person name="Sato N."/>
            <person name="Blanc-Mathieu R."/>
            <person name="Endo H."/>
            <person name="Kuwata A."/>
            <person name="Ogata H."/>
        </authorList>
    </citation>
    <scope>NUCLEOTIDE SEQUENCE [LARGE SCALE GENOMIC DNA]</scope>
    <source>
        <strain evidence="4">NIES 3700</strain>
    </source>
</reference>
<dbReference type="OrthoDB" id="10428483at2759"/>
<comment type="caution">
    <text evidence="3">The sequence shown here is derived from an EMBL/GenBank/DDBJ whole genome shotgun (WGS) entry which is preliminary data.</text>
</comment>
<name>A0A9W6Z6B6_9STRA</name>
<sequence length="364" mass="40005">MMPPSRKHPFFLLALLTLLPSSYLSQSPSASSSSPTSPKFPSQTAFETYIGASCPHLSPFYTCCNAFCPTCIFANLCPCTEQELSMCKQVDDWSGNEEEEGFESYVSPFRNNGDGSSSQSEPPNLTSSFNPSTGGTITLTGYQTFSLHYTFSPPYLQLHSPNPTLHHKATLLTQTLTSLQPHHPSPISYADLGTSNGFLLHVASLNSASPILGLDHDSEYTKNVKASISTLHDYYSPLVPPLISPTILTGNLENQPSNLADVVSCFALLHWAYSATSSYKSLDAVIKHLSSLGKIVTIIEWIDVDDDAVRYLKHEEINGGGEGYSFELFMEGMVRWCGGVEDLGGEEGRESRRTYLCWREKRGE</sequence>
<evidence type="ECO:0000313" key="3">
    <source>
        <dbReference type="EMBL" id="GMH48074.1"/>
    </source>
</evidence>
<organism evidence="3 4">
    <name type="scientific">Triparma laevis f. longispina</name>
    <dbReference type="NCBI Taxonomy" id="1714387"/>
    <lineage>
        <taxon>Eukaryota</taxon>
        <taxon>Sar</taxon>
        <taxon>Stramenopiles</taxon>
        <taxon>Ochrophyta</taxon>
        <taxon>Bolidophyceae</taxon>
        <taxon>Parmales</taxon>
        <taxon>Triparmaceae</taxon>
        <taxon>Triparma</taxon>
    </lineage>
</organism>
<evidence type="ECO:0000313" key="4">
    <source>
        <dbReference type="Proteomes" id="UP001165122"/>
    </source>
</evidence>
<keyword evidence="4" id="KW-1185">Reference proteome</keyword>
<evidence type="ECO:0000256" key="2">
    <source>
        <dbReference type="SAM" id="SignalP"/>
    </source>
</evidence>
<feature type="region of interest" description="Disordered" evidence="1">
    <location>
        <begin position="101"/>
        <end position="132"/>
    </location>
</feature>
<dbReference type="InterPro" id="IPR029063">
    <property type="entry name" value="SAM-dependent_MTases_sf"/>
</dbReference>
<dbReference type="EMBL" id="BRXW01000362">
    <property type="protein sequence ID" value="GMH48074.1"/>
    <property type="molecule type" value="Genomic_DNA"/>
</dbReference>
<dbReference type="SUPFAM" id="SSF53335">
    <property type="entry name" value="S-adenosyl-L-methionine-dependent methyltransferases"/>
    <property type="match status" value="1"/>
</dbReference>
<gene>
    <name evidence="3" type="ORF">TrLO_g12614</name>
</gene>
<protein>
    <recommendedName>
        <fullName evidence="5">S-adenosyl-L-methionine-dependent methyltransferase</fullName>
    </recommendedName>
</protein>
<dbReference type="Proteomes" id="UP001165122">
    <property type="component" value="Unassembled WGS sequence"/>
</dbReference>
<dbReference type="Gene3D" id="3.40.50.150">
    <property type="entry name" value="Vaccinia Virus protein VP39"/>
    <property type="match status" value="1"/>
</dbReference>
<evidence type="ECO:0008006" key="5">
    <source>
        <dbReference type="Google" id="ProtNLM"/>
    </source>
</evidence>
<keyword evidence="2" id="KW-0732">Signal</keyword>
<evidence type="ECO:0000256" key="1">
    <source>
        <dbReference type="SAM" id="MobiDB-lite"/>
    </source>
</evidence>